<feature type="transmembrane region" description="Helical" evidence="11">
    <location>
        <begin position="576"/>
        <end position="598"/>
    </location>
</feature>
<feature type="transmembrane region" description="Helical" evidence="11">
    <location>
        <begin position="694"/>
        <end position="720"/>
    </location>
</feature>
<keyword evidence="4" id="KW-1003">Cell membrane</keyword>
<dbReference type="Pfam" id="PF04602">
    <property type="entry name" value="Arabinose_trans"/>
    <property type="match status" value="1"/>
</dbReference>
<feature type="transmembrane region" description="Helical" evidence="11">
    <location>
        <begin position="418"/>
        <end position="440"/>
    </location>
</feature>
<organism evidence="15 16">
    <name type="scientific">Pseudonocardia spirodelae</name>
    <dbReference type="NCBI Taxonomy" id="3133431"/>
    <lineage>
        <taxon>Bacteria</taxon>
        <taxon>Bacillati</taxon>
        <taxon>Actinomycetota</taxon>
        <taxon>Actinomycetes</taxon>
        <taxon>Pseudonocardiales</taxon>
        <taxon>Pseudonocardiaceae</taxon>
        <taxon>Pseudonocardia</taxon>
    </lineage>
</organism>
<keyword evidence="6" id="KW-0808">Transferase</keyword>
<evidence type="ECO:0000256" key="8">
    <source>
        <dbReference type="ARBA" id="ARBA00022989"/>
    </source>
</evidence>
<feature type="transmembrane region" description="Helical" evidence="11">
    <location>
        <begin position="199"/>
        <end position="220"/>
    </location>
</feature>
<gene>
    <name evidence="15" type="ORF">WJX68_13110</name>
</gene>
<feature type="transmembrane region" description="Helical" evidence="11">
    <location>
        <begin position="330"/>
        <end position="349"/>
    </location>
</feature>
<evidence type="ECO:0000259" key="12">
    <source>
        <dbReference type="Pfam" id="PF04602"/>
    </source>
</evidence>
<feature type="domain" description="Arabinosyltransferase C-terminal" evidence="13">
    <location>
        <begin position="790"/>
        <end position="1043"/>
    </location>
</feature>
<evidence type="ECO:0000256" key="5">
    <source>
        <dbReference type="ARBA" id="ARBA00022676"/>
    </source>
</evidence>
<accession>A0ABU8T7F5</accession>
<evidence type="ECO:0000256" key="11">
    <source>
        <dbReference type="SAM" id="Phobius"/>
    </source>
</evidence>
<dbReference type="Gene3D" id="2.60.120.610">
    <property type="entry name" value="arabinofuranosyltransferase like domain"/>
    <property type="match status" value="1"/>
</dbReference>
<feature type="transmembrane region" description="Helical" evidence="11">
    <location>
        <begin position="552"/>
        <end position="570"/>
    </location>
</feature>
<evidence type="ECO:0000259" key="14">
    <source>
        <dbReference type="Pfam" id="PF17689"/>
    </source>
</evidence>
<feature type="transmembrane region" description="Helical" evidence="11">
    <location>
        <begin position="655"/>
        <end position="673"/>
    </location>
</feature>
<dbReference type="Pfam" id="PF17689">
    <property type="entry name" value="Arabino_trans_N"/>
    <property type="match status" value="1"/>
</dbReference>
<comment type="similarity">
    <text evidence="3">Belongs to the emb family.</text>
</comment>
<dbReference type="Proteomes" id="UP001364211">
    <property type="component" value="Unassembled WGS sequence"/>
</dbReference>
<evidence type="ECO:0000256" key="6">
    <source>
        <dbReference type="ARBA" id="ARBA00022679"/>
    </source>
</evidence>
<protein>
    <submittedName>
        <fullName evidence="15">Arabinosyltransferase domain-containing protein</fullName>
    </submittedName>
</protein>
<dbReference type="EMBL" id="JBBJUP010000009">
    <property type="protein sequence ID" value="MEJ8279877.1"/>
    <property type="molecule type" value="Genomic_DNA"/>
</dbReference>
<keyword evidence="8 11" id="KW-1133">Transmembrane helix</keyword>
<feature type="transmembrane region" description="Helical" evidence="11">
    <location>
        <begin position="610"/>
        <end position="628"/>
    </location>
</feature>
<dbReference type="InterPro" id="IPR040920">
    <property type="entry name" value="Arabino_trans_N"/>
</dbReference>
<dbReference type="InterPro" id="IPR042486">
    <property type="entry name" value="Arabino_trans_C_2"/>
</dbReference>
<comment type="subcellular location">
    <subcellularLocation>
        <location evidence="2">Cell membrane</location>
        <topology evidence="2">Multi-pass membrane protein</topology>
    </subcellularLocation>
</comment>
<evidence type="ECO:0000256" key="2">
    <source>
        <dbReference type="ARBA" id="ARBA00004651"/>
    </source>
</evidence>
<dbReference type="InterPro" id="IPR027451">
    <property type="entry name" value="EmbABC_dom1"/>
</dbReference>
<evidence type="ECO:0000313" key="16">
    <source>
        <dbReference type="Proteomes" id="UP001364211"/>
    </source>
</evidence>
<name>A0ABU8T7F5_9PSEU</name>
<feature type="domain" description="Arabinofuranosyltransferase central" evidence="12">
    <location>
        <begin position="195"/>
        <end position="648"/>
    </location>
</feature>
<feature type="transmembrane region" description="Helical" evidence="11">
    <location>
        <begin position="452"/>
        <end position="474"/>
    </location>
</feature>
<evidence type="ECO:0000313" key="15">
    <source>
        <dbReference type="EMBL" id="MEJ8279877.1"/>
    </source>
</evidence>
<keyword evidence="9 11" id="KW-0472">Membrane</keyword>
<feature type="domain" description="Arabinosyltransferas concanavalin like" evidence="14">
    <location>
        <begin position="38"/>
        <end position="184"/>
    </location>
</feature>
<evidence type="ECO:0000256" key="1">
    <source>
        <dbReference type="ARBA" id="ARBA00003001"/>
    </source>
</evidence>
<sequence length="1057" mass="108305">MHPTTPPVPRRLVVATLLVGLLAGLLAALVPFAPVDTRATTVTWPRAGEQPVPTTAAFQPYAPESLRVEVPCRVLRAAQARSAGTGAETTVAASERPGATGIGFAVLTAADGAARVLVGGRELLRAPVPAGERCGLVLDADGSGSRVTVGDGAPRAFPGDVVRTVAAFTTQLSPADADGLRVTARTADWFAAASSPAKVALIAGQWLAAAVAAVLLARLAGDRFRPRRGAARLARARLAALRGPAGAGRVLADVLVVATLAAWTVLGPLSTDDGFTESIARNATSSATGDFGNVYRWGNASEAPYTLVLRMVQALAGAGVGPLGLRVPSVLAGIVVWLLVSRVALPALLPRHHRRAWVRGTLGVALLAWWLPLNLGVRPEPFAALATTAALCCAVRAAARPGGRAGAWTAAAALASGLALAVTPSSVTVAGALVLLLPALWRRVTRGGTAGVAAGVAAVVAATGIAAAGLLVVFTGQSLYTVLRATEMHQFYGPATPWFQELGRWSRLLGFGTEQGGLGRRVPVLLSVAMLVAALPLVARGAHRWSPGLRRAAVPTVGLALGFVLLTPAPSKWTHYFGTLAGTGALAVAVGAVLVVTAARRSGDPTVRGAAAAGTLAAVVLAALAFAGRNEWFLWSGWGVPRADGPFTPLNSPRTWVAVAVLLAAGGTALLLLRRRGGRHAGRGAALVRAAAGAGAALPAAVVVVALVTGVSVVVGSFVVAPLRQGGGYSVGGQMWDELTGRDTCGILDHVTVPVDGGTLQDADGADTLAGFTEGRGWAEDPPRAGLAWGSLDGGVGTTGTLTTRWFRVPSGPAGRVLAVDVAGRTGQGDTLELEYARAGSAGPDGRVTLDDTATAGDARATYPAERVQEDAPLDRPGWRTVRVPLASLPPGTDRVRLHAADTAVGPGGWLAAAAPRLVTPMPVVPMLRAADRPVYVDWSILWAAPCLRDLPAVRAGLVQTPRYLVLGPSSLGFALDVSFADVAGGSFAAMRRTTTEQVVATRIDTADDPDQADWGAVTRIDTGLAVDDYDVAHAMVRRWGWEGDRGPVGYPALPPP</sequence>
<evidence type="ECO:0000256" key="7">
    <source>
        <dbReference type="ARBA" id="ARBA00022692"/>
    </source>
</evidence>
<reference evidence="15 16" key="1">
    <citation type="submission" date="2024-03" db="EMBL/GenBank/DDBJ databases">
        <title>Draft genome sequence of Pseudonocardia sp. DW16-2.</title>
        <authorList>
            <person name="Duangmal K."/>
        </authorList>
    </citation>
    <scope>NUCLEOTIDE SEQUENCE [LARGE SCALE GENOMIC DNA]</scope>
    <source>
        <strain evidence="15 16">DW16-2</strain>
    </source>
</reference>
<keyword evidence="10" id="KW-0961">Cell wall biogenesis/degradation</keyword>
<dbReference type="Gene3D" id="2.60.120.940">
    <property type="entry name" value="EmbC, C-terminal domain, subdomain 2"/>
    <property type="match status" value="1"/>
</dbReference>
<evidence type="ECO:0000256" key="3">
    <source>
        <dbReference type="ARBA" id="ARBA00008195"/>
    </source>
</evidence>
<keyword evidence="7 11" id="KW-0812">Transmembrane</keyword>
<feature type="transmembrane region" description="Helical" evidence="11">
    <location>
        <begin position="356"/>
        <end position="373"/>
    </location>
</feature>
<comment type="caution">
    <text evidence="15">The sequence shown here is derived from an EMBL/GenBank/DDBJ whole genome shotgun (WGS) entry which is preliminary data.</text>
</comment>
<evidence type="ECO:0000256" key="10">
    <source>
        <dbReference type="ARBA" id="ARBA00023316"/>
    </source>
</evidence>
<dbReference type="InterPro" id="IPR032731">
    <property type="entry name" value="Arabino_trans_C"/>
</dbReference>
<dbReference type="RefSeq" id="WP_340290321.1">
    <property type="nucleotide sequence ID" value="NZ_JBBJUP010000009.1"/>
</dbReference>
<comment type="function">
    <text evidence="1">Arabinosyl transferase responsible for the polymerization of arabinose into the arabinan of arabinogalactan.</text>
</comment>
<dbReference type="Pfam" id="PF14896">
    <property type="entry name" value="Arabino_trans_C"/>
    <property type="match status" value="1"/>
</dbReference>
<evidence type="ECO:0000259" key="13">
    <source>
        <dbReference type="Pfam" id="PF14896"/>
    </source>
</evidence>
<keyword evidence="5" id="KW-0328">Glycosyltransferase</keyword>
<evidence type="ECO:0000256" key="4">
    <source>
        <dbReference type="ARBA" id="ARBA00022475"/>
    </source>
</evidence>
<dbReference type="InterPro" id="IPR007680">
    <property type="entry name" value="Arabino_trans_central"/>
</dbReference>
<evidence type="ECO:0000256" key="9">
    <source>
        <dbReference type="ARBA" id="ARBA00023136"/>
    </source>
</evidence>
<keyword evidence="16" id="KW-1185">Reference proteome</keyword>
<feature type="transmembrane region" description="Helical" evidence="11">
    <location>
        <begin position="241"/>
        <end position="266"/>
    </location>
</feature>
<feature type="transmembrane region" description="Helical" evidence="11">
    <location>
        <begin position="522"/>
        <end position="540"/>
    </location>
</feature>
<proteinExistence type="inferred from homology"/>